<dbReference type="GO" id="GO:0016779">
    <property type="term" value="F:nucleotidyltransferase activity"/>
    <property type="evidence" value="ECO:0007669"/>
    <property type="project" value="UniProtKB-KW"/>
</dbReference>
<dbReference type="EMBL" id="VOAH01000006">
    <property type="protein sequence ID" value="TVP40647.1"/>
    <property type="molecule type" value="Genomic_DNA"/>
</dbReference>
<dbReference type="InterPro" id="IPR050385">
    <property type="entry name" value="Archaeal_FAD_synthase"/>
</dbReference>
<evidence type="ECO:0000313" key="5">
    <source>
        <dbReference type="Proteomes" id="UP000315289"/>
    </source>
</evidence>
<dbReference type="NCBIfam" id="TIGR00125">
    <property type="entry name" value="cyt_tran_rel"/>
    <property type="match status" value="1"/>
</dbReference>
<dbReference type="Pfam" id="PF01467">
    <property type="entry name" value="CTP_transf_like"/>
    <property type="match status" value="1"/>
</dbReference>
<gene>
    <name evidence="4" type="primary">ribL</name>
    <name evidence="4" type="ORF">NARC_60034</name>
</gene>
<dbReference type="Proteomes" id="UP000315289">
    <property type="component" value="Unassembled WGS sequence"/>
</dbReference>
<accession>A0A557SVL0</accession>
<dbReference type="PANTHER" id="PTHR43793">
    <property type="entry name" value="FAD SYNTHASE"/>
    <property type="match status" value="1"/>
</dbReference>
<keyword evidence="2" id="KW-0548">Nucleotidyltransferase</keyword>
<protein>
    <submittedName>
        <fullName evidence="4">Putative FAD synthetase</fullName>
    </submittedName>
</protein>
<keyword evidence="5" id="KW-1185">Reference proteome</keyword>
<sequence length="251" mass="28386">MLNFIILRTDRLRAVKLYTVKVHGKSNLMNSIQRFLLCSIYSNNLVDNRLPIPILPDLMKKLELDVTIYKNQLAELEKLGLIVTKHDKPDSKKSFSNMTCTLTNLGRAKIKVVLVGGVFDLLHVGHIHTLKSAKLLGDVLIIVVATDSTVSNLKKNRKIYHDEKSRLELVSSIKFVDKAVIGRKKSIYDTVEFVRPDVIALGYDQIHDEIAMKKNCFDRGLNLDVVRLSSPIPELKSSLIKSELGNSFYDL</sequence>
<reference evidence="4 5" key="1">
    <citation type="journal article" date="2019" name="Front. Microbiol.">
        <title>Ammonia Oxidation by the Arctic Terrestrial Thaumarchaeote Candidatus Nitrosocosmicus arcticus Is Stimulated by Increasing Temperatures.</title>
        <authorList>
            <person name="Alves R.J.E."/>
            <person name="Kerou M."/>
            <person name="Zappe A."/>
            <person name="Bittner R."/>
            <person name="Abby S.S."/>
            <person name="Schmidt H.A."/>
            <person name="Pfeifer K."/>
            <person name="Schleper C."/>
        </authorList>
    </citation>
    <scope>NUCLEOTIDE SEQUENCE [LARGE SCALE GENOMIC DNA]</scope>
    <source>
        <strain evidence="4 5">Kfb</strain>
    </source>
</reference>
<evidence type="ECO:0000256" key="1">
    <source>
        <dbReference type="ARBA" id="ARBA00022679"/>
    </source>
</evidence>
<dbReference type="InterPro" id="IPR004821">
    <property type="entry name" value="Cyt_trans-like"/>
</dbReference>
<keyword evidence="1" id="KW-0808">Transferase</keyword>
<evidence type="ECO:0000259" key="3">
    <source>
        <dbReference type="Pfam" id="PF01467"/>
    </source>
</evidence>
<comment type="caution">
    <text evidence="4">The sequence shown here is derived from an EMBL/GenBank/DDBJ whole genome shotgun (WGS) entry which is preliminary data.</text>
</comment>
<proteinExistence type="predicted"/>
<dbReference type="SUPFAM" id="SSF52374">
    <property type="entry name" value="Nucleotidylyl transferase"/>
    <property type="match status" value="1"/>
</dbReference>
<evidence type="ECO:0000256" key="2">
    <source>
        <dbReference type="ARBA" id="ARBA00022695"/>
    </source>
</evidence>
<feature type="domain" description="Cytidyltransferase-like" evidence="3">
    <location>
        <begin position="114"/>
        <end position="208"/>
    </location>
</feature>
<dbReference type="Gene3D" id="3.40.50.620">
    <property type="entry name" value="HUPs"/>
    <property type="match status" value="1"/>
</dbReference>
<dbReference type="InterPro" id="IPR014729">
    <property type="entry name" value="Rossmann-like_a/b/a_fold"/>
</dbReference>
<dbReference type="AlphaFoldDB" id="A0A557SVL0"/>
<dbReference type="PANTHER" id="PTHR43793:SF1">
    <property type="entry name" value="FAD SYNTHASE"/>
    <property type="match status" value="1"/>
</dbReference>
<evidence type="ECO:0000313" key="4">
    <source>
        <dbReference type="EMBL" id="TVP40647.1"/>
    </source>
</evidence>
<name>A0A557SVL0_9ARCH</name>
<organism evidence="4 5">
    <name type="scientific">Candidatus Nitrosocosmicus arcticus</name>
    <dbReference type="NCBI Taxonomy" id="2035267"/>
    <lineage>
        <taxon>Archaea</taxon>
        <taxon>Nitrososphaerota</taxon>
        <taxon>Nitrososphaeria</taxon>
        <taxon>Nitrososphaerales</taxon>
        <taxon>Nitrososphaeraceae</taxon>
        <taxon>Candidatus Nitrosocosmicus</taxon>
    </lineage>
</organism>